<reference evidence="1" key="1">
    <citation type="submission" date="2023-10" db="EMBL/GenBank/DDBJ databases">
        <title>Surveillance and assessment of the effects of hospital wastewater treatment on clearance of pathogenic bacterial and antimicrobial resistance genes.</title>
        <authorList>
            <person name="Wu Y."/>
        </authorList>
    </citation>
    <scope>NUCLEOTIDE SEQUENCE</scope>
    <source>
        <strain evidence="1">23-M-SY-8</strain>
    </source>
</reference>
<comment type="caution">
    <text evidence="1">The sequence shown here is derived from an EMBL/GenBank/DDBJ whole genome shotgun (WGS) entry which is preliminary data.</text>
</comment>
<sequence length="198" mass="22518">MEKFNVPDKLYYPIHEVAEKLGVTVRDLYHFEAVCALELCVYIKHHRYDENHSLSGTYKILHGNFSEAQFDDVDIIIYSVKDESLDIDGDIGEIDFGDAPLVVDSKFLYIERDSLHKFHQLSIDYFKSTQSGEHPRTANRKGEVIPALLKMIPEFGDVDLEGESISKIASILEAIAAAKGIELNLPDKNTWARYLGRK</sequence>
<evidence type="ECO:0000313" key="1">
    <source>
        <dbReference type="EMBL" id="MDV0614533.1"/>
    </source>
</evidence>
<organism evidence="1 2">
    <name type="scientific">Klebsiella quasipneumoniae subsp. similipneumoniae</name>
    <dbReference type="NCBI Taxonomy" id="1463164"/>
    <lineage>
        <taxon>Bacteria</taxon>
        <taxon>Pseudomonadati</taxon>
        <taxon>Pseudomonadota</taxon>
        <taxon>Gammaproteobacteria</taxon>
        <taxon>Enterobacterales</taxon>
        <taxon>Enterobacteriaceae</taxon>
        <taxon>Klebsiella/Raoultella group</taxon>
        <taxon>Klebsiella</taxon>
        <taxon>Klebsiella pneumoniae complex</taxon>
    </lineage>
</organism>
<name>A0AAE4MVV2_9ENTR</name>
<dbReference type="AlphaFoldDB" id="A0AAE4MVV2"/>
<dbReference type="EMBL" id="JAWHXQ010000041">
    <property type="protein sequence ID" value="MDV0614533.1"/>
    <property type="molecule type" value="Genomic_DNA"/>
</dbReference>
<protein>
    <submittedName>
        <fullName evidence="1">Uncharacterized protein</fullName>
    </submittedName>
</protein>
<evidence type="ECO:0000313" key="2">
    <source>
        <dbReference type="Proteomes" id="UP001187239"/>
    </source>
</evidence>
<proteinExistence type="predicted"/>
<accession>A0AAE4MVV2</accession>
<dbReference type="RefSeq" id="WP_316938769.1">
    <property type="nucleotide sequence ID" value="NZ_JAWHXQ010000041.1"/>
</dbReference>
<gene>
    <name evidence="1" type="ORF">RZO73_29025</name>
</gene>
<dbReference type="Proteomes" id="UP001187239">
    <property type="component" value="Unassembled WGS sequence"/>
</dbReference>